<dbReference type="Proteomes" id="UP001598130">
    <property type="component" value="Unassembled WGS sequence"/>
</dbReference>
<dbReference type="InterPro" id="IPR036735">
    <property type="entry name" value="NGN_dom_sf"/>
</dbReference>
<gene>
    <name evidence="5" type="ORF">OCL97_06045</name>
</gene>
<organism evidence="5 6">
    <name type="scientific">Phenylobacterium ferrooxidans</name>
    <dbReference type="NCBI Taxonomy" id="2982689"/>
    <lineage>
        <taxon>Bacteria</taxon>
        <taxon>Pseudomonadati</taxon>
        <taxon>Pseudomonadota</taxon>
        <taxon>Alphaproteobacteria</taxon>
        <taxon>Caulobacterales</taxon>
        <taxon>Caulobacteraceae</taxon>
        <taxon>Phenylobacterium</taxon>
    </lineage>
</organism>
<dbReference type="Pfam" id="PF02357">
    <property type="entry name" value="NusG"/>
    <property type="match status" value="1"/>
</dbReference>
<proteinExistence type="predicted"/>
<accession>A0ABW6CKC5</accession>
<sequence length="169" mass="19270">MIEDDRRWYPVQTQPKREAYAVQQLVNQGYEVFFPRRLITVRHARRVLEREASYFPGYIFVSLDLTREPWTRVNNTFGVRSLVMVGARPAAVPTSFIEILRGHLDQDGRLPPLAPFQVGERVSIVNGPLVDLVGTIDRLDSGSRVRLLLELASGLLPVFTETKNLAQIR</sequence>
<dbReference type="RefSeq" id="WP_377368520.1">
    <property type="nucleotide sequence ID" value="NZ_JAOTJD010000008.1"/>
</dbReference>
<evidence type="ECO:0000313" key="6">
    <source>
        <dbReference type="Proteomes" id="UP001598130"/>
    </source>
</evidence>
<dbReference type="SMART" id="SM00738">
    <property type="entry name" value="NGN"/>
    <property type="match status" value="1"/>
</dbReference>
<dbReference type="PANTHER" id="PTHR30265">
    <property type="entry name" value="RHO-INTERACTING TRANSCRIPTION TERMINATION FACTOR NUSG"/>
    <property type="match status" value="1"/>
</dbReference>
<keyword evidence="6" id="KW-1185">Reference proteome</keyword>
<protein>
    <recommendedName>
        <fullName evidence="4">NusG-like N-terminal domain-containing protein</fullName>
    </recommendedName>
</protein>
<keyword evidence="2" id="KW-0805">Transcription regulation</keyword>
<evidence type="ECO:0000259" key="4">
    <source>
        <dbReference type="SMART" id="SM00738"/>
    </source>
</evidence>
<evidence type="ECO:0000256" key="2">
    <source>
        <dbReference type="ARBA" id="ARBA00023015"/>
    </source>
</evidence>
<dbReference type="Gene3D" id="3.30.70.940">
    <property type="entry name" value="NusG, N-terminal domain"/>
    <property type="match status" value="1"/>
</dbReference>
<comment type="caution">
    <text evidence="5">The sequence shown here is derived from an EMBL/GenBank/DDBJ whole genome shotgun (WGS) entry which is preliminary data.</text>
</comment>
<dbReference type="InterPro" id="IPR043425">
    <property type="entry name" value="NusG-like"/>
</dbReference>
<dbReference type="SUPFAM" id="SSF82679">
    <property type="entry name" value="N-utilization substance G protein NusG, N-terminal domain"/>
    <property type="match status" value="1"/>
</dbReference>
<evidence type="ECO:0000313" key="5">
    <source>
        <dbReference type="EMBL" id="MFD3263529.1"/>
    </source>
</evidence>
<reference evidence="5 6" key="1">
    <citation type="submission" date="2022-09" db="EMBL/GenBank/DDBJ databases">
        <title>New species of Phenylobacterium.</title>
        <authorList>
            <person name="Mieszkin S."/>
        </authorList>
    </citation>
    <scope>NUCLEOTIDE SEQUENCE [LARGE SCALE GENOMIC DNA]</scope>
    <source>
        <strain evidence="5 6">HK31-G</strain>
    </source>
</reference>
<keyword evidence="3" id="KW-0804">Transcription</keyword>
<evidence type="ECO:0000256" key="1">
    <source>
        <dbReference type="ARBA" id="ARBA00022814"/>
    </source>
</evidence>
<evidence type="ECO:0000256" key="3">
    <source>
        <dbReference type="ARBA" id="ARBA00023163"/>
    </source>
</evidence>
<keyword evidence="1" id="KW-0889">Transcription antitermination</keyword>
<dbReference type="EMBL" id="JAOTJD010000008">
    <property type="protein sequence ID" value="MFD3263529.1"/>
    <property type="molecule type" value="Genomic_DNA"/>
</dbReference>
<name>A0ABW6CKC5_9CAUL</name>
<dbReference type="InterPro" id="IPR006645">
    <property type="entry name" value="NGN-like_dom"/>
</dbReference>
<feature type="domain" description="NusG-like N-terminal" evidence="4">
    <location>
        <begin position="5"/>
        <end position="104"/>
    </location>
</feature>
<dbReference type="PANTHER" id="PTHR30265:SF7">
    <property type="entry name" value="TRANSCRIPTION ANTITERMINATION PROTEIN RFAH"/>
    <property type="match status" value="1"/>
</dbReference>